<dbReference type="EMBL" id="CP003929">
    <property type="protein sequence ID" value="AGB37771.1"/>
    <property type="molecule type" value="Genomic_DNA"/>
</dbReference>
<dbReference type="CDD" id="cd00293">
    <property type="entry name" value="USP-like"/>
    <property type="match status" value="1"/>
</dbReference>
<dbReference type="AlphaFoldDB" id="L0JYD5"/>
<dbReference type="RefSeq" id="WP_015321215.1">
    <property type="nucleotide sequence ID" value="NC_019974.1"/>
</dbReference>
<dbReference type="PRINTS" id="PR01438">
    <property type="entry name" value="UNVRSLSTRESS"/>
</dbReference>
<protein>
    <submittedName>
        <fullName evidence="3">Universal stress protein UspA-like protein</fullName>
    </submittedName>
</protein>
<evidence type="ECO:0000256" key="1">
    <source>
        <dbReference type="ARBA" id="ARBA00008791"/>
    </source>
</evidence>
<dbReference type="Gene3D" id="3.40.50.620">
    <property type="entry name" value="HUPs"/>
    <property type="match status" value="1"/>
</dbReference>
<name>L0JYD5_9EURY</name>
<accession>L0JYD5</accession>
<feature type="domain" description="UspA" evidence="2">
    <location>
        <begin position="109"/>
        <end position="192"/>
    </location>
</feature>
<evidence type="ECO:0000313" key="4">
    <source>
        <dbReference type="Proteomes" id="UP000010878"/>
    </source>
</evidence>
<dbReference type="InterPro" id="IPR006015">
    <property type="entry name" value="Universal_stress_UspA"/>
</dbReference>
<dbReference type="KEGG" id="nou:Natoc_1981"/>
<dbReference type="STRING" id="694430.Natoc_1981"/>
<dbReference type="InterPro" id="IPR014729">
    <property type="entry name" value="Rossmann-like_a/b/a_fold"/>
</dbReference>
<dbReference type="SUPFAM" id="SSF52402">
    <property type="entry name" value="Adenine nucleotide alpha hydrolases-like"/>
    <property type="match status" value="1"/>
</dbReference>
<dbReference type="Pfam" id="PF00582">
    <property type="entry name" value="Usp"/>
    <property type="match status" value="1"/>
</dbReference>
<sequence length="197" mass="21382">MSPDTILVTVGEEDRDRTDEIASAVIDVAAPADATVVVVHVLTEETYQQAVSQSEPVSDDDSLEWVKRWSRTEPAIQPGIEGDVPEWVREWSESGGPKDATDPPSSEGIETILERKALIRELVAAFEAAGVDYEIRGDVGDPTDRVLAAVEDVDPDFVVVGGRDRSPARQALFGSVSQEILRSVDRPVISVRESGRS</sequence>
<dbReference type="Proteomes" id="UP000010878">
    <property type="component" value="Chromosome"/>
</dbReference>
<evidence type="ECO:0000313" key="3">
    <source>
        <dbReference type="EMBL" id="AGB37771.1"/>
    </source>
</evidence>
<keyword evidence="4" id="KW-1185">Reference proteome</keyword>
<dbReference type="InterPro" id="IPR006016">
    <property type="entry name" value="UspA"/>
</dbReference>
<reference evidence="3 4" key="1">
    <citation type="submission" date="2012-11" db="EMBL/GenBank/DDBJ databases">
        <title>FINISHED of Natronococcus occultus SP4, DSM 3396.</title>
        <authorList>
            <consortium name="DOE Joint Genome Institute"/>
            <person name="Eisen J."/>
            <person name="Huntemann M."/>
            <person name="Wei C.-L."/>
            <person name="Han J."/>
            <person name="Detter J.C."/>
            <person name="Han C."/>
            <person name="Tapia R."/>
            <person name="Chen A."/>
            <person name="Kyrpides N."/>
            <person name="Mavromatis K."/>
            <person name="Markowitz V."/>
            <person name="Szeto E."/>
            <person name="Ivanova N."/>
            <person name="Mikhailova N."/>
            <person name="Ovchinnikova G."/>
            <person name="Pagani I."/>
            <person name="Pati A."/>
            <person name="Goodwin L."/>
            <person name="Nordberg H.P."/>
            <person name="Cantor M.N."/>
            <person name="Hua S.X."/>
            <person name="Woyke T."/>
            <person name="Eisen J."/>
            <person name="Klenk H.-P."/>
            <person name="Klenk H.-P."/>
        </authorList>
    </citation>
    <scope>NUCLEOTIDE SEQUENCE [LARGE SCALE GENOMIC DNA]</scope>
    <source>
        <strain evidence="3 4">SP4</strain>
    </source>
</reference>
<comment type="similarity">
    <text evidence="1">Belongs to the universal stress protein A family.</text>
</comment>
<evidence type="ECO:0000259" key="2">
    <source>
        <dbReference type="Pfam" id="PF00582"/>
    </source>
</evidence>
<proteinExistence type="inferred from homology"/>
<organism evidence="3 4">
    <name type="scientific">Natronococcus occultus SP4</name>
    <dbReference type="NCBI Taxonomy" id="694430"/>
    <lineage>
        <taxon>Archaea</taxon>
        <taxon>Methanobacteriati</taxon>
        <taxon>Methanobacteriota</taxon>
        <taxon>Stenosarchaea group</taxon>
        <taxon>Halobacteria</taxon>
        <taxon>Halobacteriales</taxon>
        <taxon>Natrialbaceae</taxon>
        <taxon>Natronococcus</taxon>
    </lineage>
</organism>
<dbReference type="eggNOG" id="arCOG03050">
    <property type="taxonomic scope" value="Archaea"/>
</dbReference>
<dbReference type="PANTHER" id="PTHR46268">
    <property type="entry name" value="STRESS RESPONSE PROTEIN NHAX"/>
    <property type="match status" value="1"/>
</dbReference>
<dbReference type="OrthoDB" id="350367at2157"/>
<gene>
    <name evidence="3" type="ORF">Natoc_1981</name>
</gene>
<dbReference type="GeneID" id="14405065"/>
<dbReference type="PANTHER" id="PTHR46268:SF6">
    <property type="entry name" value="UNIVERSAL STRESS PROTEIN UP12"/>
    <property type="match status" value="1"/>
</dbReference>
<dbReference type="HOGENOM" id="CLU_049301_19_1_2"/>